<proteinExistence type="predicted"/>
<reference evidence="1" key="1">
    <citation type="journal article" date="2021" name="Open Biol.">
        <title>Shared evolutionary footprints suggest mitochondrial oxidative damage underlies multiple complex I losses in fungi.</title>
        <authorList>
            <person name="Schikora-Tamarit M.A."/>
            <person name="Marcet-Houben M."/>
            <person name="Nosek J."/>
            <person name="Gabaldon T."/>
        </authorList>
    </citation>
    <scope>NUCLEOTIDE SEQUENCE</scope>
    <source>
        <strain evidence="1">CBS6075</strain>
    </source>
</reference>
<sequence>MLRLSSLASILSVPSPRTRRPTNSCRSLSGSSAVYLPYSLTGDPVPAVSVTWSPCKTGNATSTELPEYNGFLYWYSKSVAPGSTTSVSLRSGSILRRDSTRFRPTTNLSPLDSIMVYSMFSLTEMALLEASVHGVEVQINNDTSCPTTGNLTYAAVDRCCGLYSSSPSARAVAFSHPQ</sequence>
<dbReference type="Proteomes" id="UP000769157">
    <property type="component" value="Unassembled WGS sequence"/>
</dbReference>
<evidence type="ECO:0000313" key="1">
    <source>
        <dbReference type="EMBL" id="KAH3670598.1"/>
    </source>
</evidence>
<gene>
    <name evidence="1" type="ORF">OGAPHI_001113</name>
</gene>
<dbReference type="RefSeq" id="XP_046064023.1">
    <property type="nucleotide sequence ID" value="XM_046201840.1"/>
</dbReference>
<name>A0A9P8PE49_9ASCO</name>
<dbReference type="GeneID" id="70233081"/>
<reference evidence="1" key="2">
    <citation type="submission" date="2021-01" db="EMBL/GenBank/DDBJ databases">
        <authorList>
            <person name="Schikora-Tamarit M.A."/>
        </authorList>
    </citation>
    <scope>NUCLEOTIDE SEQUENCE</scope>
    <source>
        <strain evidence="1">CBS6075</strain>
    </source>
</reference>
<organism evidence="1 2">
    <name type="scientific">Ogataea philodendri</name>
    <dbReference type="NCBI Taxonomy" id="1378263"/>
    <lineage>
        <taxon>Eukaryota</taxon>
        <taxon>Fungi</taxon>
        <taxon>Dikarya</taxon>
        <taxon>Ascomycota</taxon>
        <taxon>Saccharomycotina</taxon>
        <taxon>Pichiomycetes</taxon>
        <taxon>Pichiales</taxon>
        <taxon>Pichiaceae</taxon>
        <taxon>Ogataea</taxon>
    </lineage>
</organism>
<keyword evidence="2" id="KW-1185">Reference proteome</keyword>
<dbReference type="EMBL" id="JAEUBE010000087">
    <property type="protein sequence ID" value="KAH3670598.1"/>
    <property type="molecule type" value="Genomic_DNA"/>
</dbReference>
<protein>
    <submittedName>
        <fullName evidence="1">Uncharacterized protein</fullName>
    </submittedName>
</protein>
<accession>A0A9P8PE49</accession>
<evidence type="ECO:0000313" key="2">
    <source>
        <dbReference type="Proteomes" id="UP000769157"/>
    </source>
</evidence>
<comment type="caution">
    <text evidence="1">The sequence shown here is derived from an EMBL/GenBank/DDBJ whole genome shotgun (WGS) entry which is preliminary data.</text>
</comment>
<dbReference type="AlphaFoldDB" id="A0A9P8PE49"/>